<keyword evidence="3" id="KW-1185">Reference proteome</keyword>
<evidence type="ECO:0000313" key="3">
    <source>
        <dbReference type="Proteomes" id="UP000321816"/>
    </source>
</evidence>
<evidence type="ECO:0008006" key="4">
    <source>
        <dbReference type="Google" id="ProtNLM"/>
    </source>
</evidence>
<feature type="transmembrane region" description="Helical" evidence="1">
    <location>
        <begin position="183"/>
        <end position="200"/>
    </location>
</feature>
<reference evidence="2 3" key="1">
    <citation type="submission" date="2024-01" db="EMBL/GenBank/DDBJ databases">
        <title>Complete Genome Sequence of Alkalicoccus halolimnae BZ-SZ-XJ29T, a Moderately Halophilic Bacterium Isolated from a Salt Lake.</title>
        <authorList>
            <person name="Zhao B."/>
        </authorList>
    </citation>
    <scope>NUCLEOTIDE SEQUENCE [LARGE SCALE GENOMIC DNA]</scope>
    <source>
        <strain evidence="2 3">BZ-SZ-XJ29</strain>
    </source>
</reference>
<dbReference type="EMBL" id="CP144914">
    <property type="protein sequence ID" value="WWD81160.1"/>
    <property type="molecule type" value="Genomic_DNA"/>
</dbReference>
<sequence>MMFEKALWFQNYKQAKMIIWMMLALFILQMPIQAILSIESWKERAAQADQAEEYVYEIQAWDILQIFSEGMFTIFVTIAIVMLAVLLIGLERNTRRNDFTFSLPFKRETLFLAKWALGTVIITVFFIINFVPAYFIVQQSDFNSGLNLVTSLEIFWGPLLGYIFFYTFALLIGTITGEMISQIFLTFILGFLPQMILILIQEFMRVHDFFLFSIGSQPRWVEYITPVYYAIGEMGEVVGIFAAIVFTTLSLWGGSLLYRNNKIEHNGEFLVFKSLNPIFMVLLTVLISLFGGLLLSSLAPWGANVLRILSYWIGFTTFLLFALLFIRRLAAMNVTFTGKPT</sequence>
<feature type="transmembrane region" description="Helical" evidence="1">
    <location>
        <begin position="308"/>
        <end position="326"/>
    </location>
</feature>
<dbReference type="PANTHER" id="PTHR39177">
    <property type="entry name" value="ABC TRANSPORTER PERMEASE YTRC-RELATED"/>
    <property type="match status" value="1"/>
</dbReference>
<dbReference type="InterPro" id="IPR053046">
    <property type="entry name" value="ABC-5_transporter"/>
</dbReference>
<dbReference type="Proteomes" id="UP000321816">
    <property type="component" value="Chromosome"/>
</dbReference>
<feature type="transmembrane region" description="Helical" evidence="1">
    <location>
        <begin position="278"/>
        <end position="302"/>
    </location>
</feature>
<dbReference type="AlphaFoldDB" id="A0A5C7FAY0"/>
<proteinExistence type="predicted"/>
<dbReference type="PRINTS" id="PR02026">
    <property type="entry name" value="YTRCYTRDABC"/>
</dbReference>
<feature type="transmembrane region" description="Helical" evidence="1">
    <location>
        <begin position="237"/>
        <end position="258"/>
    </location>
</feature>
<organism evidence="2 3">
    <name type="scientific">Alkalicoccus halolimnae</name>
    <dbReference type="NCBI Taxonomy" id="1667239"/>
    <lineage>
        <taxon>Bacteria</taxon>
        <taxon>Bacillati</taxon>
        <taxon>Bacillota</taxon>
        <taxon>Bacilli</taxon>
        <taxon>Bacillales</taxon>
        <taxon>Bacillaceae</taxon>
        <taxon>Alkalicoccus</taxon>
    </lineage>
</organism>
<evidence type="ECO:0000313" key="2">
    <source>
        <dbReference type="EMBL" id="WWD81160.1"/>
    </source>
</evidence>
<feature type="transmembrane region" description="Helical" evidence="1">
    <location>
        <begin position="155"/>
        <end position="176"/>
    </location>
</feature>
<keyword evidence="1" id="KW-1133">Transmembrane helix</keyword>
<dbReference type="InterPro" id="IPR023264">
    <property type="entry name" value="ABC_transptr_acetoin_YtrC/YtrD"/>
</dbReference>
<dbReference type="RefSeq" id="WP_147803068.1">
    <property type="nucleotide sequence ID" value="NZ_CP144914.1"/>
</dbReference>
<protein>
    <recommendedName>
        <fullName evidence="4">ABC transporter permease</fullName>
    </recommendedName>
</protein>
<dbReference type="PANTHER" id="PTHR39177:SF1">
    <property type="entry name" value="ABC TRANSPORTER PERMEASE YTRC-RELATED"/>
    <property type="match status" value="1"/>
</dbReference>
<gene>
    <name evidence="2" type="ORF">FTX54_006310</name>
</gene>
<accession>A0A5C7FAY0</accession>
<evidence type="ECO:0000256" key="1">
    <source>
        <dbReference type="SAM" id="Phobius"/>
    </source>
</evidence>
<feature type="transmembrane region" description="Helical" evidence="1">
    <location>
        <begin position="111"/>
        <end position="135"/>
    </location>
</feature>
<keyword evidence="1" id="KW-0812">Transmembrane</keyword>
<name>A0A5C7FAY0_9BACI</name>
<keyword evidence="1" id="KW-0472">Membrane</keyword>
<dbReference type="OrthoDB" id="2658554at2"/>
<feature type="transmembrane region" description="Helical" evidence="1">
    <location>
        <begin position="71"/>
        <end position="90"/>
    </location>
</feature>
<dbReference type="KEGG" id="ahal:FTX54_006310"/>